<keyword evidence="3" id="KW-0333">Golgi apparatus</keyword>
<evidence type="ECO:0000313" key="8">
    <source>
        <dbReference type="Proteomes" id="UP000242877"/>
    </source>
</evidence>
<comment type="subcellular location">
    <subcellularLocation>
        <location evidence="1">Golgi apparatus membrane</location>
    </subcellularLocation>
</comment>
<dbReference type="GO" id="GO:0000139">
    <property type="term" value="C:Golgi membrane"/>
    <property type="evidence" value="ECO:0007669"/>
    <property type="project" value="UniProtKB-SubCell"/>
</dbReference>
<dbReference type="PANTHER" id="PTHR12893:SF0">
    <property type="entry name" value="GRASP65"/>
    <property type="match status" value="1"/>
</dbReference>
<accession>A0A167XRP0</accession>
<dbReference type="InterPro" id="IPR036034">
    <property type="entry name" value="PDZ_sf"/>
</dbReference>
<keyword evidence="8" id="KW-1185">Reference proteome</keyword>
<feature type="domain" description="PDZ GRASP-type" evidence="6">
    <location>
        <begin position="94"/>
        <end position="211"/>
    </location>
</feature>
<dbReference type="Gene3D" id="2.30.42.10">
    <property type="match status" value="2"/>
</dbReference>
<sequence length="443" mass="46416">MAAMFGALNRFISRLDADPASLNQNSYYQQQHQPDTTIGDHTWGFQVLRNKSAEVSLEPWFDFIIGINGHAIDDPDPRLFATEVRNCAGGSVMLEIWSAKGQRTYTTHAAISPSNPSLGLTLQYAPLSSTYNIWHVCSIPSPLSPAFTAGLLPHHDYILGTPSGTLRGESALQELVEDYLNTKLLIPRRGWGGEGVLGAELGFGVLHRLPAGLSDQVQEPGEALFESRVSGEHDATAAAPVGGNFIVPADAPLTSATTPSRVMSPNTPQSAGATTFTQQFASPPPPHTLPTPPIPGAIPPPPRQGSAGPSGQAAFVPRATPATHSRAGRRQRHAHNTAPGLDEYFKESEKQSQEQDYALTKNTAAVPPPPKAKGGPGSLPSGTPPPAAAAAVAPPPATIPPPPPVSGSEQVASPAEPPTTDAVVEDAGQSDVIDTSEQPAHAE</sequence>
<evidence type="ECO:0000256" key="2">
    <source>
        <dbReference type="ARBA" id="ARBA00022737"/>
    </source>
</evidence>
<feature type="compositionally biased region" description="Pro residues" evidence="5">
    <location>
        <begin position="282"/>
        <end position="303"/>
    </location>
</feature>
<name>A0A167XRP0_9EURO</name>
<feature type="compositionally biased region" description="Polar residues" evidence="5">
    <location>
        <begin position="256"/>
        <end position="281"/>
    </location>
</feature>
<evidence type="ECO:0000256" key="4">
    <source>
        <dbReference type="ARBA" id="ARBA00023136"/>
    </source>
</evidence>
<comment type="caution">
    <text evidence="7">The sequence shown here is derived from an EMBL/GenBank/DDBJ whole genome shotgun (WGS) entry which is preliminary data.</text>
</comment>
<dbReference type="GO" id="GO:0007030">
    <property type="term" value="P:Golgi organization"/>
    <property type="evidence" value="ECO:0007669"/>
    <property type="project" value="TreeGrafter"/>
</dbReference>
<dbReference type="OrthoDB" id="3318at2759"/>
<dbReference type="InterPro" id="IPR024958">
    <property type="entry name" value="GRASP_PDZ"/>
</dbReference>
<dbReference type="PANTHER" id="PTHR12893">
    <property type="entry name" value="GOLGI REASSEMBLY STACKING PROTEIN GRASP"/>
    <property type="match status" value="1"/>
</dbReference>
<feature type="region of interest" description="Disordered" evidence="5">
    <location>
        <begin position="256"/>
        <end position="443"/>
    </location>
</feature>
<dbReference type="InterPro" id="IPR007583">
    <property type="entry name" value="GRASP55_65"/>
</dbReference>
<protein>
    <submittedName>
        <fullName evidence="7">Grasp55/65</fullName>
    </submittedName>
</protein>
<dbReference type="VEuPathDB" id="FungiDB:AAP_03917"/>
<evidence type="ECO:0000256" key="3">
    <source>
        <dbReference type="ARBA" id="ARBA00023034"/>
    </source>
</evidence>
<evidence type="ECO:0000259" key="6">
    <source>
        <dbReference type="Pfam" id="PF04495"/>
    </source>
</evidence>
<dbReference type="EMBL" id="AZGZ01000017">
    <property type="protein sequence ID" value="KZZ90387.1"/>
    <property type="molecule type" value="Genomic_DNA"/>
</dbReference>
<evidence type="ECO:0000256" key="1">
    <source>
        <dbReference type="ARBA" id="ARBA00004394"/>
    </source>
</evidence>
<dbReference type="Pfam" id="PF04495">
    <property type="entry name" value="GRASP55_65"/>
    <property type="match status" value="1"/>
</dbReference>
<feature type="compositionally biased region" description="Basic residues" evidence="5">
    <location>
        <begin position="326"/>
        <end position="335"/>
    </location>
</feature>
<dbReference type="Proteomes" id="UP000242877">
    <property type="component" value="Unassembled WGS sequence"/>
</dbReference>
<evidence type="ECO:0000313" key="7">
    <source>
        <dbReference type="EMBL" id="KZZ90387.1"/>
    </source>
</evidence>
<organism evidence="7 8">
    <name type="scientific">Ascosphaera apis ARSEF 7405</name>
    <dbReference type="NCBI Taxonomy" id="392613"/>
    <lineage>
        <taxon>Eukaryota</taxon>
        <taxon>Fungi</taxon>
        <taxon>Dikarya</taxon>
        <taxon>Ascomycota</taxon>
        <taxon>Pezizomycotina</taxon>
        <taxon>Eurotiomycetes</taxon>
        <taxon>Eurotiomycetidae</taxon>
        <taxon>Onygenales</taxon>
        <taxon>Ascosphaeraceae</taxon>
        <taxon>Ascosphaera</taxon>
    </lineage>
</organism>
<reference evidence="7 8" key="1">
    <citation type="journal article" date="2016" name="Genome Biol. Evol.">
        <title>Divergent and convergent evolution of fungal pathogenicity.</title>
        <authorList>
            <person name="Shang Y."/>
            <person name="Xiao G."/>
            <person name="Zheng P."/>
            <person name="Cen K."/>
            <person name="Zhan S."/>
            <person name="Wang C."/>
        </authorList>
    </citation>
    <scope>NUCLEOTIDE SEQUENCE [LARGE SCALE GENOMIC DNA]</scope>
    <source>
        <strain evidence="7 8">ARSEF 7405</strain>
    </source>
</reference>
<gene>
    <name evidence="7" type="ORF">AAP_03917</name>
</gene>
<evidence type="ECO:0000256" key="5">
    <source>
        <dbReference type="SAM" id="MobiDB-lite"/>
    </source>
</evidence>
<proteinExistence type="predicted"/>
<keyword evidence="2" id="KW-0677">Repeat</keyword>
<keyword evidence="4" id="KW-0472">Membrane</keyword>
<feature type="compositionally biased region" description="Pro residues" evidence="5">
    <location>
        <begin position="382"/>
        <end position="405"/>
    </location>
</feature>
<feature type="compositionally biased region" description="Polar residues" evidence="5">
    <location>
        <begin position="432"/>
        <end position="443"/>
    </location>
</feature>
<dbReference type="AlphaFoldDB" id="A0A167XRP0"/>
<feature type="compositionally biased region" description="Basic and acidic residues" evidence="5">
    <location>
        <begin position="343"/>
        <end position="353"/>
    </location>
</feature>